<gene>
    <name evidence="18" type="ORF">MARPO_0007s0089</name>
</gene>
<feature type="domain" description="Calcium-activated potassium channel BK alpha subunit" evidence="15">
    <location>
        <begin position="851"/>
        <end position="940"/>
    </location>
</feature>
<dbReference type="Pfam" id="PF03493">
    <property type="entry name" value="BK_channel_a"/>
    <property type="match status" value="1"/>
</dbReference>
<keyword evidence="4 13" id="KW-0812">Transmembrane</keyword>
<dbReference type="Pfam" id="PF00520">
    <property type="entry name" value="Ion_trans"/>
    <property type="match status" value="1"/>
</dbReference>
<evidence type="ECO:0000259" key="14">
    <source>
        <dbReference type="Pfam" id="PF00520"/>
    </source>
</evidence>
<keyword evidence="7" id="KW-0630">Potassium</keyword>
<dbReference type="GO" id="GO:0005267">
    <property type="term" value="F:potassium channel activity"/>
    <property type="evidence" value="ECO:0000318"/>
    <property type="project" value="GO_Central"/>
</dbReference>
<evidence type="ECO:0000256" key="13">
    <source>
        <dbReference type="SAM" id="Phobius"/>
    </source>
</evidence>
<dbReference type="InterPro" id="IPR003929">
    <property type="entry name" value="K_chnl_BK_asu"/>
</dbReference>
<dbReference type="Gene3D" id="1.10.287.70">
    <property type="match status" value="1"/>
</dbReference>
<dbReference type="PANTHER" id="PTHR10027">
    <property type="entry name" value="CALCIUM-ACTIVATED POTASSIUM CHANNEL ALPHA CHAIN"/>
    <property type="match status" value="1"/>
</dbReference>
<dbReference type="OrthoDB" id="415460at2759"/>
<feature type="region of interest" description="Disordered" evidence="12">
    <location>
        <begin position="299"/>
        <end position="331"/>
    </location>
</feature>
<keyword evidence="9" id="KW-0406">Ion transport</keyword>
<feature type="compositionally biased region" description="Basic and acidic residues" evidence="12">
    <location>
        <begin position="1"/>
        <end position="24"/>
    </location>
</feature>
<dbReference type="Pfam" id="PF22614">
    <property type="entry name" value="Slo-like_RCK"/>
    <property type="match status" value="2"/>
</dbReference>
<organism evidence="18 19">
    <name type="scientific">Marchantia polymorpha</name>
    <name type="common">Common liverwort</name>
    <name type="synonym">Marchantia aquatica</name>
    <dbReference type="NCBI Taxonomy" id="3197"/>
    <lineage>
        <taxon>Eukaryota</taxon>
        <taxon>Viridiplantae</taxon>
        <taxon>Streptophyta</taxon>
        <taxon>Embryophyta</taxon>
        <taxon>Marchantiophyta</taxon>
        <taxon>Marchantiopsida</taxon>
        <taxon>Marchantiidae</taxon>
        <taxon>Marchantiales</taxon>
        <taxon>Marchantiaceae</taxon>
        <taxon>Marchantia</taxon>
    </lineage>
</organism>
<comment type="subcellular location">
    <subcellularLocation>
        <location evidence="1">Membrane</location>
        <topology evidence="1">Multi-pass membrane protein</topology>
    </subcellularLocation>
</comment>
<feature type="transmembrane region" description="Helical" evidence="13">
    <location>
        <begin position="537"/>
        <end position="559"/>
    </location>
</feature>
<evidence type="ECO:0000256" key="10">
    <source>
        <dbReference type="ARBA" id="ARBA00023136"/>
    </source>
</evidence>
<feature type="domain" description="RCK N-terminal" evidence="17">
    <location>
        <begin position="709"/>
        <end position="822"/>
    </location>
</feature>
<feature type="domain" description="RCK N-terminal" evidence="17">
    <location>
        <begin position="1146"/>
        <end position="1232"/>
    </location>
</feature>
<keyword evidence="3" id="KW-0633">Potassium transport</keyword>
<dbReference type="Pfam" id="PF21014">
    <property type="entry name" value="Slowpoke_C"/>
    <property type="match status" value="1"/>
</dbReference>
<feature type="compositionally biased region" description="Polar residues" evidence="12">
    <location>
        <begin position="319"/>
        <end position="331"/>
    </location>
</feature>
<feature type="domain" description="Ion transport" evidence="14">
    <location>
        <begin position="510"/>
        <end position="681"/>
    </location>
</feature>
<dbReference type="PRINTS" id="PR01449">
    <property type="entry name" value="BKCHANNELA"/>
</dbReference>
<feature type="transmembrane region" description="Helical" evidence="13">
    <location>
        <begin position="571"/>
        <end position="590"/>
    </location>
</feature>
<feature type="transmembrane region" description="Helical" evidence="13">
    <location>
        <begin position="398"/>
        <end position="419"/>
    </location>
</feature>
<evidence type="ECO:0000259" key="16">
    <source>
        <dbReference type="Pfam" id="PF21014"/>
    </source>
</evidence>
<name>A0A2R6XNG0_MARPO</name>
<evidence type="ECO:0000256" key="1">
    <source>
        <dbReference type="ARBA" id="ARBA00004141"/>
    </source>
</evidence>
<dbReference type="InterPro" id="IPR048735">
    <property type="entry name" value="Slowpoke-like_C"/>
</dbReference>
<dbReference type="InterPro" id="IPR003148">
    <property type="entry name" value="RCK_N"/>
</dbReference>
<dbReference type="InterPro" id="IPR047871">
    <property type="entry name" value="K_chnl_Slo-like"/>
</dbReference>
<dbReference type="GO" id="GO:0016020">
    <property type="term" value="C:membrane"/>
    <property type="evidence" value="ECO:0000318"/>
    <property type="project" value="GO_Central"/>
</dbReference>
<evidence type="ECO:0000256" key="4">
    <source>
        <dbReference type="ARBA" id="ARBA00022692"/>
    </source>
</evidence>
<protein>
    <recommendedName>
        <fullName evidence="20">Potassium channel domain-containing protein</fullName>
    </recommendedName>
</protein>
<dbReference type="SUPFAM" id="SSF81324">
    <property type="entry name" value="Voltage-gated potassium channels"/>
    <property type="match status" value="1"/>
</dbReference>
<dbReference type="Gramene" id="Mp3g00930.1">
    <property type="protein sequence ID" value="Mp3g00930.1.cds"/>
    <property type="gene ID" value="Mp3g00930"/>
</dbReference>
<keyword evidence="8 13" id="KW-1133">Transmembrane helix</keyword>
<keyword evidence="11" id="KW-0407">Ion channel</keyword>
<feature type="domain" description="Ca2+-activated K+ channel Slowpoke-like C-terminal" evidence="16">
    <location>
        <begin position="1378"/>
        <end position="1438"/>
    </location>
</feature>
<reference evidence="19" key="1">
    <citation type="journal article" date="2017" name="Cell">
        <title>Insights into land plant evolution garnered from the Marchantia polymorpha genome.</title>
        <authorList>
            <person name="Bowman J.L."/>
            <person name="Kohchi T."/>
            <person name="Yamato K.T."/>
            <person name="Jenkins J."/>
            <person name="Shu S."/>
            <person name="Ishizaki K."/>
            <person name="Yamaoka S."/>
            <person name="Nishihama R."/>
            <person name="Nakamura Y."/>
            <person name="Berger F."/>
            <person name="Adam C."/>
            <person name="Aki S.S."/>
            <person name="Althoff F."/>
            <person name="Araki T."/>
            <person name="Arteaga-Vazquez M.A."/>
            <person name="Balasubrmanian S."/>
            <person name="Barry K."/>
            <person name="Bauer D."/>
            <person name="Boehm C.R."/>
            <person name="Briginshaw L."/>
            <person name="Caballero-Perez J."/>
            <person name="Catarino B."/>
            <person name="Chen F."/>
            <person name="Chiyoda S."/>
            <person name="Chovatia M."/>
            <person name="Davies K.M."/>
            <person name="Delmans M."/>
            <person name="Demura T."/>
            <person name="Dierschke T."/>
            <person name="Dolan L."/>
            <person name="Dorantes-Acosta A.E."/>
            <person name="Eklund D.M."/>
            <person name="Florent S.N."/>
            <person name="Flores-Sandoval E."/>
            <person name="Fujiyama A."/>
            <person name="Fukuzawa H."/>
            <person name="Galik B."/>
            <person name="Grimanelli D."/>
            <person name="Grimwood J."/>
            <person name="Grossniklaus U."/>
            <person name="Hamada T."/>
            <person name="Haseloff J."/>
            <person name="Hetherington A.J."/>
            <person name="Higo A."/>
            <person name="Hirakawa Y."/>
            <person name="Hundley H.N."/>
            <person name="Ikeda Y."/>
            <person name="Inoue K."/>
            <person name="Inoue S.I."/>
            <person name="Ishida S."/>
            <person name="Jia Q."/>
            <person name="Kakita M."/>
            <person name="Kanazawa T."/>
            <person name="Kawai Y."/>
            <person name="Kawashima T."/>
            <person name="Kennedy M."/>
            <person name="Kinose K."/>
            <person name="Kinoshita T."/>
            <person name="Kohara Y."/>
            <person name="Koide E."/>
            <person name="Komatsu K."/>
            <person name="Kopischke S."/>
            <person name="Kubo M."/>
            <person name="Kyozuka J."/>
            <person name="Lagercrantz U."/>
            <person name="Lin S.S."/>
            <person name="Lindquist E."/>
            <person name="Lipzen A.M."/>
            <person name="Lu C.W."/>
            <person name="De Luna E."/>
            <person name="Martienssen R.A."/>
            <person name="Minamino N."/>
            <person name="Mizutani M."/>
            <person name="Mizutani M."/>
            <person name="Mochizuki N."/>
            <person name="Monte I."/>
            <person name="Mosher R."/>
            <person name="Nagasaki H."/>
            <person name="Nakagami H."/>
            <person name="Naramoto S."/>
            <person name="Nishitani K."/>
            <person name="Ohtani M."/>
            <person name="Okamoto T."/>
            <person name="Okumura M."/>
            <person name="Phillips J."/>
            <person name="Pollak B."/>
            <person name="Reinders A."/>
            <person name="Rovekamp M."/>
            <person name="Sano R."/>
            <person name="Sawa S."/>
            <person name="Schmid M.W."/>
            <person name="Shirakawa M."/>
            <person name="Solano R."/>
            <person name="Spunde A."/>
            <person name="Suetsugu N."/>
            <person name="Sugano S."/>
            <person name="Sugiyama A."/>
            <person name="Sun R."/>
            <person name="Suzuki Y."/>
            <person name="Takenaka M."/>
            <person name="Takezawa D."/>
            <person name="Tomogane H."/>
            <person name="Tsuzuki M."/>
            <person name="Ueda T."/>
            <person name="Umeda M."/>
            <person name="Ward J.M."/>
            <person name="Watanabe Y."/>
            <person name="Yazaki K."/>
            <person name="Yokoyama R."/>
            <person name="Yoshitake Y."/>
            <person name="Yotsui I."/>
            <person name="Zachgo S."/>
            <person name="Schmutz J."/>
        </authorList>
    </citation>
    <scope>NUCLEOTIDE SEQUENCE [LARGE SCALE GENOMIC DNA]</scope>
    <source>
        <strain evidence="19">Tak-1</strain>
    </source>
</reference>
<dbReference type="Gene3D" id="3.40.50.720">
    <property type="entry name" value="NAD(P)-binding Rossmann-like Domain"/>
    <property type="match status" value="1"/>
</dbReference>
<feature type="transmembrane region" description="Helical" evidence="13">
    <location>
        <begin position="638"/>
        <end position="659"/>
    </location>
</feature>
<evidence type="ECO:0000256" key="2">
    <source>
        <dbReference type="ARBA" id="ARBA00022448"/>
    </source>
</evidence>
<evidence type="ECO:0000259" key="15">
    <source>
        <dbReference type="Pfam" id="PF03493"/>
    </source>
</evidence>
<dbReference type="OMA" id="YWCKQCH"/>
<evidence type="ECO:0008006" key="20">
    <source>
        <dbReference type="Google" id="ProtNLM"/>
    </source>
</evidence>
<evidence type="ECO:0000256" key="5">
    <source>
        <dbReference type="ARBA" id="ARBA00022826"/>
    </source>
</evidence>
<evidence type="ECO:0000256" key="9">
    <source>
        <dbReference type="ARBA" id="ARBA00023065"/>
    </source>
</evidence>
<keyword evidence="5" id="KW-0631">Potassium channel</keyword>
<evidence type="ECO:0000256" key="7">
    <source>
        <dbReference type="ARBA" id="ARBA00022958"/>
    </source>
</evidence>
<keyword evidence="6" id="KW-0851">Voltage-gated channel</keyword>
<dbReference type="EMBL" id="KZ772679">
    <property type="protein sequence ID" value="PTQ47650.1"/>
    <property type="molecule type" value="Genomic_DNA"/>
</dbReference>
<keyword evidence="19" id="KW-1185">Reference proteome</keyword>
<dbReference type="GO" id="GO:0034702">
    <property type="term" value="C:monoatomic ion channel complex"/>
    <property type="evidence" value="ECO:0007669"/>
    <property type="project" value="UniProtKB-KW"/>
</dbReference>
<dbReference type="PANTHER" id="PTHR10027:SF10">
    <property type="entry name" value="SLOWPOKE 2, ISOFORM D"/>
    <property type="match status" value="1"/>
</dbReference>
<feature type="region of interest" description="Disordered" evidence="12">
    <location>
        <begin position="1"/>
        <end position="42"/>
    </location>
</feature>
<dbReference type="GO" id="GO:0071805">
    <property type="term" value="P:potassium ion transmembrane transport"/>
    <property type="evidence" value="ECO:0000318"/>
    <property type="project" value="GO_Central"/>
</dbReference>
<proteinExistence type="predicted"/>
<evidence type="ECO:0000256" key="8">
    <source>
        <dbReference type="ARBA" id="ARBA00022989"/>
    </source>
</evidence>
<dbReference type="Proteomes" id="UP000244005">
    <property type="component" value="Unassembled WGS sequence"/>
</dbReference>
<evidence type="ECO:0000256" key="11">
    <source>
        <dbReference type="ARBA" id="ARBA00023303"/>
    </source>
</evidence>
<evidence type="ECO:0000259" key="17">
    <source>
        <dbReference type="Pfam" id="PF22614"/>
    </source>
</evidence>
<sequence length="1439" mass="161643">MERSRTQELHQTKKQMNDIKRETSDQIQSPQASDTRASPRDSTNAFSRVNIFQLSILWSRESDDNIMLVAANCVDGHGGRLRRRDQFAACVVIELSSGFSPMIIMQDANLEDEASQLRLSATEMRNLEQNGAEDNGKRLNNFLSPAVLPFEHGTVSKGGFSLYCVHLTFMKICQSAMYVSPPACEEKTERVHTQIVTLTSNVQKQSRKNERRLQFKCFLKPISMSVTDPDSSFESSRLQPVSEIEEVVQVPPIEELIDDVSDSLEVSVPILENVGATPGSSTSIRRGITRNRLLTISTTGECTVQDEPAPSKPDKGKKQQGSGQSHRKISLQNPFPSVGKFRGTAEDKILACILWLKRRSNEKQVKAGKDVLALYHDSFLYAEVPLSIKVRASIRGGFLRPILVWLEFIAALTSVIVYVRSTTLNIGPLFVLGKSCSRVEKNYFVMQVYYSENLFSENLLSESHVYKTSEYPEDGNIYVHLVSEPYDTDFNASDAFWLEACRYNYETPPYVIIVETVCGVFFLIDYVINLFSAPVRLYYIISATGLVDLLSVLPIAFLWSKKKNFGVEILLFLRVLRIMPVLTSIGLSGATITQQIFRLVVYAFGVIFIAAGLLQWVEYRASTTQYREDNNCSPKGCLTFFGAFYFMIVTISTVGYGDITPKSDWGRAVAILAILAALIILPAQVNNIMQLASRRPYGGYFAVKKVVGSRFIIVSGNLTFRTVQDFLSEFYHPNHDKDLAAFPIRVVLLAPFKPSFELKSLLAHYKGRVEFIQGTPLKDIDLDRVSANVASAIFLIADQHAQDPEAEDATQILRTLAVHRHCGSALRVIVELLKPERRANAIWDDATSDIEIICFESIRFKLLSRSCHIQGISTFVVNLFKQGLVVSKPEKGNWLRQYYHGLKQEVFPVLLPACFHTEELLFEEAAELLYERTGVILFALDVLIKASASREVVLFPKGRVLQSTDVGMAIAKNLEAAERVSKFAKRRKKACRHMASGCASCMTQSQLSDQDLLNLIKSKRYTLSEQSTSIDPIVTTSSGELTREPKATSPTQGLLDSVSNLQSQFSSFLLSTPLRVSVSSESASSTDTEIQQPQHISSLEEAIDLAMSWPPTNKHYKPDPPILERRADDIMDHLQRFTLSMVKLNEPHILVCMQGPWPLNLFYFVSHSRTLFPKTTPIVILHPNQPTATDWGCVGMFEGVYFIRGSPIYELDLIRAGVLQAVVIMTSYIHLEENQMIPSDQDETAGTAPATAHTQDVNNIVIAATVERLLRPVGERIIVELQQEAAFQYLRPKLYIDRRQFFAEMYRRNRVGTFQFAPPYIEGKTFCPQTLAFLTYATFFNRNCMSIVEQLLSGGKILSADGEDVEDDHLRVLDQIVVPKAFEGKSFGSLFSGLLRHHGMLAVGLYRPLKFHGSLVPYVFTNPPPHELLDLKDLVYILR</sequence>
<evidence type="ECO:0000256" key="3">
    <source>
        <dbReference type="ARBA" id="ARBA00022538"/>
    </source>
</evidence>
<feature type="transmembrane region" description="Helical" evidence="13">
    <location>
        <begin position="510"/>
        <end position="531"/>
    </location>
</feature>
<evidence type="ECO:0000256" key="12">
    <source>
        <dbReference type="SAM" id="MobiDB-lite"/>
    </source>
</evidence>
<evidence type="ECO:0000256" key="6">
    <source>
        <dbReference type="ARBA" id="ARBA00022882"/>
    </source>
</evidence>
<accession>A0A2R6XNG0</accession>
<evidence type="ECO:0000313" key="18">
    <source>
        <dbReference type="EMBL" id="PTQ47650.1"/>
    </source>
</evidence>
<feature type="compositionally biased region" description="Polar residues" evidence="12">
    <location>
        <begin position="25"/>
        <end position="42"/>
    </location>
</feature>
<dbReference type="PRINTS" id="PR00169">
    <property type="entry name" value="KCHANNEL"/>
</dbReference>
<feature type="transmembrane region" description="Helical" evidence="13">
    <location>
        <begin position="665"/>
        <end position="685"/>
    </location>
</feature>
<keyword evidence="2" id="KW-0813">Transport</keyword>
<dbReference type="Gene3D" id="1.20.120.350">
    <property type="entry name" value="Voltage-gated potassium channels. Chain C"/>
    <property type="match status" value="1"/>
</dbReference>
<feature type="transmembrane region" description="Helical" evidence="13">
    <location>
        <begin position="596"/>
        <end position="617"/>
    </location>
</feature>
<dbReference type="InterPro" id="IPR027359">
    <property type="entry name" value="Volt_channel_dom_sf"/>
</dbReference>
<keyword evidence="10 13" id="KW-0472">Membrane</keyword>
<evidence type="ECO:0000313" key="19">
    <source>
        <dbReference type="Proteomes" id="UP000244005"/>
    </source>
</evidence>
<dbReference type="InterPro" id="IPR005821">
    <property type="entry name" value="Ion_trans_dom"/>
</dbReference>